<sequence>MDNDGETHIDAPNSVFYNTINRYEPNPSTGRIINDENDFPFDLRLEYLSQYAVRRAYYLNAQRGAPLRCDPETRQAIILSLKAWRYDRTAKSVRWISGWAGTGKTTIARTMAEIWKKEGSLGATFFFSRSGQDANTALWLPVTIAFQLSKLFPFHELATALKGQIKRSYSTWDYYVVAPLCSVRPPQSLVIIIDGLDECHNPNEQVVLLRNILESTIYLGPSVKFLISCRPERHLEGVFDEFDLLNHPNRIRLGQSTQDKDDLRRFLQRSFRRICKDRRTDNAMSITDQSWPSAEQIEELVDRASGQFIFVATLMAFVDGDNEDPVKMLNLVLEHRLPSFEPIDALYLVILHKVENAVSSSPDLHELMRNILFHVDAEPSSSTDIARFWFTDKVKVNILVRQLRAVLCRQDADHGLIQFRHKSFHDFLARPSSPHPFSLANMNPISQFFLRLWSLTRKTSRSMDPRKLTGFQYLGYAFLHCDNHPPVLLDYEEKAERLYRRYVGNQPPNSNLRGCACLSLPQLRDFERTGVLKVFGSCEQYDCIIDADLLALCQMTAEATKRRVDLFIHGWKDKEIKRPTLYFQDSRVRSDSPSYPV</sequence>
<reference evidence="1 2" key="1">
    <citation type="journal article" date="2019" name="Nat. Ecol. Evol.">
        <title>Megaphylogeny resolves global patterns of mushroom evolution.</title>
        <authorList>
            <person name="Varga T."/>
            <person name="Krizsan K."/>
            <person name="Foldi C."/>
            <person name="Dima B."/>
            <person name="Sanchez-Garcia M."/>
            <person name="Sanchez-Ramirez S."/>
            <person name="Szollosi G.J."/>
            <person name="Szarkandi J.G."/>
            <person name="Papp V."/>
            <person name="Albert L."/>
            <person name="Andreopoulos W."/>
            <person name="Angelini C."/>
            <person name="Antonin V."/>
            <person name="Barry K.W."/>
            <person name="Bougher N.L."/>
            <person name="Buchanan P."/>
            <person name="Buyck B."/>
            <person name="Bense V."/>
            <person name="Catcheside P."/>
            <person name="Chovatia M."/>
            <person name="Cooper J."/>
            <person name="Damon W."/>
            <person name="Desjardin D."/>
            <person name="Finy P."/>
            <person name="Geml J."/>
            <person name="Haridas S."/>
            <person name="Hughes K."/>
            <person name="Justo A."/>
            <person name="Karasinski D."/>
            <person name="Kautmanova I."/>
            <person name="Kiss B."/>
            <person name="Kocsube S."/>
            <person name="Kotiranta H."/>
            <person name="LaButti K.M."/>
            <person name="Lechner B.E."/>
            <person name="Liimatainen K."/>
            <person name="Lipzen A."/>
            <person name="Lukacs Z."/>
            <person name="Mihaltcheva S."/>
            <person name="Morgado L.N."/>
            <person name="Niskanen T."/>
            <person name="Noordeloos M.E."/>
            <person name="Ohm R.A."/>
            <person name="Ortiz-Santana B."/>
            <person name="Ovrebo C."/>
            <person name="Racz N."/>
            <person name="Riley R."/>
            <person name="Savchenko A."/>
            <person name="Shiryaev A."/>
            <person name="Soop K."/>
            <person name="Spirin V."/>
            <person name="Szebenyi C."/>
            <person name="Tomsovsky M."/>
            <person name="Tulloss R.E."/>
            <person name="Uehling J."/>
            <person name="Grigoriev I.V."/>
            <person name="Vagvolgyi C."/>
            <person name="Papp T."/>
            <person name="Martin F.M."/>
            <person name="Miettinen O."/>
            <person name="Hibbett D.S."/>
            <person name="Nagy L.G."/>
        </authorList>
    </citation>
    <scope>NUCLEOTIDE SEQUENCE [LARGE SCALE GENOMIC DNA]</scope>
    <source>
        <strain evidence="1 2">NL-1719</strain>
    </source>
</reference>
<organism evidence="1 2">
    <name type="scientific">Pluteus cervinus</name>
    <dbReference type="NCBI Taxonomy" id="181527"/>
    <lineage>
        <taxon>Eukaryota</taxon>
        <taxon>Fungi</taxon>
        <taxon>Dikarya</taxon>
        <taxon>Basidiomycota</taxon>
        <taxon>Agaricomycotina</taxon>
        <taxon>Agaricomycetes</taxon>
        <taxon>Agaricomycetidae</taxon>
        <taxon>Agaricales</taxon>
        <taxon>Pluteineae</taxon>
        <taxon>Pluteaceae</taxon>
        <taxon>Pluteus</taxon>
    </lineage>
</organism>
<protein>
    <submittedName>
        <fullName evidence="1">Uncharacterized protein</fullName>
    </submittedName>
</protein>
<gene>
    <name evidence="1" type="ORF">BDN72DRAFT_391575</name>
</gene>
<dbReference type="Proteomes" id="UP000308600">
    <property type="component" value="Unassembled WGS sequence"/>
</dbReference>
<keyword evidence="2" id="KW-1185">Reference proteome</keyword>
<proteinExistence type="predicted"/>
<accession>A0ACD3A9N3</accession>
<dbReference type="EMBL" id="ML208581">
    <property type="protein sequence ID" value="TFK62440.1"/>
    <property type="molecule type" value="Genomic_DNA"/>
</dbReference>
<name>A0ACD3A9N3_9AGAR</name>
<evidence type="ECO:0000313" key="1">
    <source>
        <dbReference type="EMBL" id="TFK62440.1"/>
    </source>
</evidence>
<evidence type="ECO:0000313" key="2">
    <source>
        <dbReference type="Proteomes" id="UP000308600"/>
    </source>
</evidence>